<name>A0ABW0VPB1_9BACL</name>
<comment type="caution">
    <text evidence="2">The sequence shown here is derived from an EMBL/GenBank/DDBJ whole genome shotgun (WGS) entry which is preliminary data.</text>
</comment>
<evidence type="ECO:0000313" key="3">
    <source>
        <dbReference type="Proteomes" id="UP001596047"/>
    </source>
</evidence>
<dbReference type="Proteomes" id="UP001596047">
    <property type="component" value="Unassembled WGS sequence"/>
</dbReference>
<dbReference type="PANTHER" id="PTHR42760">
    <property type="entry name" value="SHORT-CHAIN DEHYDROGENASES/REDUCTASES FAMILY MEMBER"/>
    <property type="match status" value="1"/>
</dbReference>
<dbReference type="CDD" id="cd05233">
    <property type="entry name" value="SDR_c"/>
    <property type="match status" value="1"/>
</dbReference>
<dbReference type="EMBL" id="JBHSOW010000006">
    <property type="protein sequence ID" value="MFC5647712.1"/>
    <property type="molecule type" value="Genomic_DNA"/>
</dbReference>
<keyword evidence="2" id="KW-0560">Oxidoreductase</keyword>
<dbReference type="Pfam" id="PF13561">
    <property type="entry name" value="adh_short_C2"/>
    <property type="match status" value="1"/>
</dbReference>
<dbReference type="PRINTS" id="PR00080">
    <property type="entry name" value="SDRFAMILY"/>
</dbReference>
<evidence type="ECO:0000256" key="1">
    <source>
        <dbReference type="ARBA" id="ARBA00006484"/>
    </source>
</evidence>
<dbReference type="EC" id="1.1.1.-" evidence="2"/>
<proteinExistence type="inferred from homology"/>
<dbReference type="InterPro" id="IPR036291">
    <property type="entry name" value="NAD(P)-bd_dom_sf"/>
</dbReference>
<dbReference type="PANTHER" id="PTHR42760:SF40">
    <property type="entry name" value="3-OXOACYL-[ACYL-CARRIER-PROTEIN] REDUCTASE, CHLOROPLASTIC"/>
    <property type="match status" value="1"/>
</dbReference>
<dbReference type="PRINTS" id="PR00081">
    <property type="entry name" value="GDHRDH"/>
</dbReference>
<dbReference type="InterPro" id="IPR002347">
    <property type="entry name" value="SDR_fam"/>
</dbReference>
<keyword evidence="3" id="KW-1185">Reference proteome</keyword>
<dbReference type="GO" id="GO:0016491">
    <property type="term" value="F:oxidoreductase activity"/>
    <property type="evidence" value="ECO:0007669"/>
    <property type="project" value="UniProtKB-KW"/>
</dbReference>
<dbReference type="SUPFAM" id="SSF51735">
    <property type="entry name" value="NAD(P)-binding Rossmann-fold domains"/>
    <property type="match status" value="1"/>
</dbReference>
<reference evidence="3" key="1">
    <citation type="journal article" date="2019" name="Int. J. Syst. Evol. Microbiol.">
        <title>The Global Catalogue of Microorganisms (GCM) 10K type strain sequencing project: providing services to taxonomists for standard genome sequencing and annotation.</title>
        <authorList>
            <consortium name="The Broad Institute Genomics Platform"/>
            <consortium name="The Broad Institute Genome Sequencing Center for Infectious Disease"/>
            <person name="Wu L."/>
            <person name="Ma J."/>
        </authorList>
    </citation>
    <scope>NUCLEOTIDE SEQUENCE [LARGE SCALE GENOMIC DNA]</scope>
    <source>
        <strain evidence="3">CGMCC 1.3240</strain>
    </source>
</reference>
<organism evidence="2 3">
    <name type="scientific">Paenibacillus solisilvae</name>
    <dbReference type="NCBI Taxonomy" id="2486751"/>
    <lineage>
        <taxon>Bacteria</taxon>
        <taxon>Bacillati</taxon>
        <taxon>Bacillota</taxon>
        <taxon>Bacilli</taxon>
        <taxon>Bacillales</taxon>
        <taxon>Paenibacillaceae</taxon>
        <taxon>Paenibacillus</taxon>
    </lineage>
</organism>
<protein>
    <submittedName>
        <fullName evidence="2">SDR family NAD(P)-dependent oxidoreductase</fullName>
        <ecNumber evidence="2">1.1.1.-</ecNumber>
    </submittedName>
</protein>
<accession>A0ABW0VPB1</accession>
<dbReference type="Gene3D" id="3.40.50.720">
    <property type="entry name" value="NAD(P)-binding Rossmann-like Domain"/>
    <property type="match status" value="1"/>
</dbReference>
<gene>
    <name evidence="2" type="ORF">ACFPYJ_01010</name>
</gene>
<sequence>MKEGTAIVTGGTGGIGRAIVQRLLKDGIRVVIADTDPSGETFASECRLQYGSDSAVYCMTDISDRHGVDSLIELSEQWNDLRYLVNNAVYSEYKPFLEISPEGWEKVLQVGLTGYFHCSQSFALKLADCGRPGRIINMASVNSFVVEKGVAHYAAVKGGILQLTKAMAVDLASFDITVNAVAPGMIETFRNRETFRNEPFTSQIERIPLRRTGRPEEIAEIIRFLLKGEHYINGQTLLADGGMLAGF</sequence>
<comment type="similarity">
    <text evidence="1">Belongs to the short-chain dehydrogenases/reductases (SDR) family.</text>
</comment>
<evidence type="ECO:0000313" key="2">
    <source>
        <dbReference type="EMBL" id="MFC5647712.1"/>
    </source>
</evidence>
<dbReference type="RefSeq" id="WP_379186168.1">
    <property type="nucleotide sequence ID" value="NZ_JBHSOW010000006.1"/>
</dbReference>